<dbReference type="PROSITE" id="PS51183">
    <property type="entry name" value="JMJN"/>
    <property type="match status" value="1"/>
</dbReference>
<evidence type="ECO:0000313" key="7">
    <source>
        <dbReference type="Proteomes" id="UP001176941"/>
    </source>
</evidence>
<evidence type="ECO:0000256" key="2">
    <source>
        <dbReference type="SAM" id="MobiDB-lite"/>
    </source>
</evidence>
<sequence length="1002" mass="110028">MQSKHFGSQSPSCKIMTFYPTMEEFADFNKYIAYIESQGAHRAGLAKIVPPKEWKARQTYDDIDDILIAAPLQQVVSGRAGVFTQYHKKKKAMTVAEYRHLANTEKYQTPFYSDFEELERKYWKTRMYASPIYGADISGSLFDENTKQWNLGHLGTIQDLLEQECGVVIEGVNTPYLYFGMWKTAFAWHTEDMDLYSINFLHFGEPKTWYAVPPEHGRRLERLARELFPGSSRDCEAFLRHKAALISPTVLRNNGIPFGRVTQEAGEFMVTFPYGYHSGFNHGFNCAEAINFATPRWIDYGKVASQCSCGEAQVAFSMDAFVRILQPERYELWKRGQDRAVVNHAEPAAPGGRELSAWSGVHSPWGTRLACNSLEPRQTPPLTPGPSAPAHHPTGRCASRRRPREKGKGSPRLSGATRSSSAPQSAEAAPACSSPQQGLTPLPTPSPPGRDRPGNGRRGSHQCPREEGPREAAVRAQVRRGLSSDTAHASLELEAQVLFADAPSMDSPALLSPRLQHPAKASGCCCAPDLQPLGPPLDPGNPMHPGPCLRSLEGIAAGVLDGAPLIPPNVSETLTAFPRDAARNCRAPMNLCEVPRGLVEPQIDDPNSSLEEVTDEAEAVRSVNKLGSNQALNADFLGSDYRTGQLYPFSLSSDPHSATFTLTNAAPMTPSFQERWYVNLNSLMERALTPQCGSGDDLYIITGAVPSDLKVKDRVSIPEFVWLAACCAVPAGGWAMGFVKHAGDREVIEDVMLRDLEKLLPFPLQLFRDNCGETDQDTEKMKKILEVVNQVQDEERRLDSEGGSGTLSSVRGTRSALPPPGTSGEGSSLLGRLLGFVATPLIKVCQLIYYLAFGILKYTVYVLWYVTKQVINGLESCLYRLGSATITYFLTIGEELGSIPWKVLKVTVRIARAVLRILCCLLKVVCRVVGVPVRVLVDVATFPVYTIGAVPIVCRDIAVGLGGILSLLFDTAFGTMGGLFQVIFTVCKRVGYKITFDNPGEL</sequence>
<feature type="domain" description="JmjN" evidence="4">
    <location>
        <begin position="15"/>
        <end position="57"/>
    </location>
</feature>
<accession>A0ABN8XX51</accession>
<evidence type="ECO:0000259" key="5">
    <source>
        <dbReference type="PROSITE" id="PS51184"/>
    </source>
</evidence>
<feature type="compositionally biased region" description="Basic and acidic residues" evidence="2">
    <location>
        <begin position="463"/>
        <end position="473"/>
    </location>
</feature>
<evidence type="ECO:0000259" key="4">
    <source>
        <dbReference type="PROSITE" id="PS51183"/>
    </source>
</evidence>
<organism evidence="6 7">
    <name type="scientific">Rangifer tarandus platyrhynchus</name>
    <name type="common">Svalbard reindeer</name>
    <dbReference type="NCBI Taxonomy" id="3082113"/>
    <lineage>
        <taxon>Eukaryota</taxon>
        <taxon>Metazoa</taxon>
        <taxon>Chordata</taxon>
        <taxon>Craniata</taxon>
        <taxon>Vertebrata</taxon>
        <taxon>Euteleostomi</taxon>
        <taxon>Mammalia</taxon>
        <taxon>Eutheria</taxon>
        <taxon>Laurasiatheria</taxon>
        <taxon>Artiodactyla</taxon>
        <taxon>Ruminantia</taxon>
        <taxon>Pecora</taxon>
        <taxon>Cervidae</taxon>
        <taxon>Odocoileinae</taxon>
        <taxon>Rangifer</taxon>
    </lineage>
</organism>
<keyword evidence="1" id="KW-0156">Chromatin regulator</keyword>
<feature type="compositionally biased region" description="Pro residues" evidence="2">
    <location>
        <begin position="378"/>
        <end position="387"/>
    </location>
</feature>
<feature type="transmembrane region" description="Helical" evidence="3">
    <location>
        <begin position="957"/>
        <end position="984"/>
    </location>
</feature>
<dbReference type="InterPro" id="IPR003347">
    <property type="entry name" value="JmjC_dom"/>
</dbReference>
<dbReference type="InterPro" id="IPR003349">
    <property type="entry name" value="JmjN"/>
</dbReference>
<keyword evidence="3" id="KW-1133">Transmembrane helix</keyword>
<dbReference type="Gene3D" id="3.40.570.10">
    <property type="entry name" value="Extracellular Endonuclease, subunit A"/>
    <property type="match status" value="1"/>
</dbReference>
<gene>
    <name evidence="6" type="ORF">MRATA1EN1_LOCUS1740</name>
</gene>
<feature type="region of interest" description="Disordered" evidence="2">
    <location>
        <begin position="794"/>
        <end position="825"/>
    </location>
</feature>
<keyword evidence="3" id="KW-0812">Transmembrane</keyword>
<dbReference type="Gene3D" id="2.60.120.650">
    <property type="entry name" value="Cupin"/>
    <property type="match status" value="1"/>
</dbReference>
<feature type="transmembrane region" description="Helical" evidence="3">
    <location>
        <begin position="847"/>
        <end position="866"/>
    </location>
</feature>
<evidence type="ECO:0008006" key="8">
    <source>
        <dbReference type="Google" id="ProtNLM"/>
    </source>
</evidence>
<name>A0ABN8XX51_RANTA</name>
<dbReference type="SMART" id="SM00545">
    <property type="entry name" value="JmjN"/>
    <property type="match status" value="1"/>
</dbReference>
<dbReference type="PANTHER" id="PTHR10694">
    <property type="entry name" value="LYSINE-SPECIFIC DEMETHYLASE"/>
    <property type="match status" value="1"/>
</dbReference>
<dbReference type="Pfam" id="PF02375">
    <property type="entry name" value="JmjN"/>
    <property type="match status" value="1"/>
</dbReference>
<dbReference type="SUPFAM" id="SSF51197">
    <property type="entry name" value="Clavaminate synthase-like"/>
    <property type="match status" value="1"/>
</dbReference>
<keyword evidence="7" id="KW-1185">Reference proteome</keyword>
<proteinExistence type="predicted"/>
<dbReference type="SUPFAM" id="SSF54060">
    <property type="entry name" value="His-Me finger endonucleases"/>
    <property type="match status" value="1"/>
</dbReference>
<dbReference type="InterPro" id="IPR044925">
    <property type="entry name" value="His-Me_finger_sf"/>
</dbReference>
<feature type="region of interest" description="Disordered" evidence="2">
    <location>
        <begin position="371"/>
        <end position="481"/>
    </location>
</feature>
<evidence type="ECO:0000256" key="3">
    <source>
        <dbReference type="SAM" id="Phobius"/>
    </source>
</evidence>
<evidence type="ECO:0000313" key="6">
    <source>
        <dbReference type="EMBL" id="CAI9152778.1"/>
    </source>
</evidence>
<evidence type="ECO:0000256" key="1">
    <source>
        <dbReference type="ARBA" id="ARBA00022853"/>
    </source>
</evidence>
<protein>
    <recommendedName>
        <fullName evidence="8">Lysine-specific demethylase 4D</fullName>
    </recommendedName>
</protein>
<dbReference type="Proteomes" id="UP001176941">
    <property type="component" value="Chromosome 10"/>
</dbReference>
<dbReference type="PANTHER" id="PTHR10694:SF21">
    <property type="entry name" value="LYSINE-SPECIFIC DEMETHYLASE 4D"/>
    <property type="match status" value="1"/>
</dbReference>
<feature type="compositionally biased region" description="Low complexity" evidence="2">
    <location>
        <begin position="419"/>
        <end position="441"/>
    </location>
</feature>
<dbReference type="PROSITE" id="PS51184">
    <property type="entry name" value="JMJC"/>
    <property type="match status" value="1"/>
</dbReference>
<dbReference type="InterPro" id="IPR044929">
    <property type="entry name" value="DNA/RNA_non-sp_Endonuclease_sf"/>
</dbReference>
<keyword evidence="3" id="KW-0472">Membrane</keyword>
<reference evidence="6" key="1">
    <citation type="submission" date="2023-04" db="EMBL/GenBank/DDBJ databases">
        <authorList>
            <consortium name="ELIXIR-Norway"/>
        </authorList>
    </citation>
    <scope>NUCLEOTIDE SEQUENCE [LARGE SCALE GENOMIC DNA]</scope>
</reference>
<dbReference type="SMART" id="SM00558">
    <property type="entry name" value="JmjC"/>
    <property type="match status" value="1"/>
</dbReference>
<dbReference type="EMBL" id="OX459946">
    <property type="protein sequence ID" value="CAI9152778.1"/>
    <property type="molecule type" value="Genomic_DNA"/>
</dbReference>
<dbReference type="Pfam" id="PF02373">
    <property type="entry name" value="JmjC"/>
    <property type="match status" value="1"/>
</dbReference>
<feature type="domain" description="JmjC" evidence="5">
    <location>
        <begin position="143"/>
        <end position="309"/>
    </location>
</feature>